<reference evidence="1" key="1">
    <citation type="submission" date="2020-06" db="EMBL/GenBank/DDBJ databases">
        <authorList>
            <person name="Li T."/>
            <person name="Hu X."/>
            <person name="Zhang T."/>
            <person name="Song X."/>
            <person name="Zhang H."/>
            <person name="Dai N."/>
            <person name="Sheng W."/>
            <person name="Hou X."/>
            <person name="Wei L."/>
        </authorList>
    </citation>
    <scope>NUCLEOTIDE SEQUENCE</scope>
    <source>
        <strain evidence="1">G01</strain>
        <tissue evidence="1">Leaf</tissue>
    </source>
</reference>
<reference evidence="1" key="2">
    <citation type="journal article" date="2024" name="Plant">
        <title>Genomic evolution and insights into agronomic trait innovations of Sesamum species.</title>
        <authorList>
            <person name="Miao H."/>
            <person name="Wang L."/>
            <person name="Qu L."/>
            <person name="Liu H."/>
            <person name="Sun Y."/>
            <person name="Le M."/>
            <person name="Wang Q."/>
            <person name="Wei S."/>
            <person name="Zheng Y."/>
            <person name="Lin W."/>
            <person name="Duan Y."/>
            <person name="Cao H."/>
            <person name="Xiong S."/>
            <person name="Wang X."/>
            <person name="Wei L."/>
            <person name="Li C."/>
            <person name="Ma Q."/>
            <person name="Ju M."/>
            <person name="Zhao R."/>
            <person name="Li G."/>
            <person name="Mu C."/>
            <person name="Tian Q."/>
            <person name="Mei H."/>
            <person name="Zhang T."/>
            <person name="Gao T."/>
            <person name="Zhang H."/>
        </authorList>
    </citation>
    <scope>NUCLEOTIDE SEQUENCE</scope>
    <source>
        <strain evidence="1">G01</strain>
    </source>
</reference>
<name>A0AAW2INH7_9LAMI</name>
<dbReference type="EMBL" id="JACGWK010001743">
    <property type="protein sequence ID" value="KAL0283208.1"/>
    <property type="molecule type" value="Genomic_DNA"/>
</dbReference>
<accession>A0AAW2INH7</accession>
<gene>
    <name evidence="1" type="ORF">Sangu_2905000</name>
</gene>
<evidence type="ECO:0008006" key="2">
    <source>
        <dbReference type="Google" id="ProtNLM"/>
    </source>
</evidence>
<dbReference type="AlphaFoldDB" id="A0AAW2INH7"/>
<organism evidence="1">
    <name type="scientific">Sesamum angustifolium</name>
    <dbReference type="NCBI Taxonomy" id="2727405"/>
    <lineage>
        <taxon>Eukaryota</taxon>
        <taxon>Viridiplantae</taxon>
        <taxon>Streptophyta</taxon>
        <taxon>Embryophyta</taxon>
        <taxon>Tracheophyta</taxon>
        <taxon>Spermatophyta</taxon>
        <taxon>Magnoliopsida</taxon>
        <taxon>eudicotyledons</taxon>
        <taxon>Gunneridae</taxon>
        <taxon>Pentapetalae</taxon>
        <taxon>asterids</taxon>
        <taxon>lamiids</taxon>
        <taxon>Lamiales</taxon>
        <taxon>Pedaliaceae</taxon>
        <taxon>Sesamum</taxon>
    </lineage>
</organism>
<comment type="caution">
    <text evidence="1">The sequence shown here is derived from an EMBL/GenBank/DDBJ whole genome shotgun (WGS) entry which is preliminary data.</text>
</comment>
<evidence type="ECO:0000313" key="1">
    <source>
        <dbReference type="EMBL" id="KAL0283208.1"/>
    </source>
</evidence>
<sequence length="258" mass="29606">MDVSLPSPSWVWLPSNFYLLDNGMYLHSFLFSGIERLPIWDFPGKKMPKARKTDVAGLFILCMEFFSQLIKKNTSYSNFNFHPKCKKLKITHLLFADDLMFFSRGDLPSIYILMECLQEFRDIFSLAVNTFKLDIFTTGIQNDVLDGNLTRMESARSDVPVQYLGISLVGGFRSLITYRLWTRLQVALANGRLSPFLSQADWNLYIQLFRVWSVSGSKYSHFQLDVVLCSANENIFESTAPNPEDLVISIKLQCIGSF</sequence>
<protein>
    <recommendedName>
        <fullName evidence="2">Reverse transcriptase domain-containing protein</fullName>
    </recommendedName>
</protein>
<proteinExistence type="predicted"/>